<dbReference type="InterPro" id="IPR054577">
    <property type="entry name" value="OBP47-like_dom"/>
</dbReference>
<organism evidence="4 5">
    <name type="scientific">Polypedilum vanderplanki</name>
    <name type="common">Sleeping chironomid midge</name>
    <dbReference type="NCBI Taxonomy" id="319348"/>
    <lineage>
        <taxon>Eukaryota</taxon>
        <taxon>Metazoa</taxon>
        <taxon>Ecdysozoa</taxon>
        <taxon>Arthropoda</taxon>
        <taxon>Hexapoda</taxon>
        <taxon>Insecta</taxon>
        <taxon>Pterygota</taxon>
        <taxon>Neoptera</taxon>
        <taxon>Endopterygota</taxon>
        <taxon>Diptera</taxon>
        <taxon>Nematocera</taxon>
        <taxon>Chironomoidea</taxon>
        <taxon>Chironomidae</taxon>
        <taxon>Chironominae</taxon>
        <taxon>Polypedilum</taxon>
        <taxon>Polypedilum</taxon>
    </lineage>
</organism>
<dbReference type="Pfam" id="PF22651">
    <property type="entry name" value="OBP47_like"/>
    <property type="match status" value="1"/>
</dbReference>
<name>A0A9J6BU96_POLVA</name>
<proteinExistence type="predicted"/>
<feature type="chain" id="PRO_5039946923" description="OBP47-like domain-containing protein" evidence="2">
    <location>
        <begin position="17"/>
        <end position="247"/>
    </location>
</feature>
<dbReference type="AlphaFoldDB" id="A0A9J6BU96"/>
<feature type="region of interest" description="Disordered" evidence="1">
    <location>
        <begin position="223"/>
        <end position="247"/>
    </location>
</feature>
<protein>
    <recommendedName>
        <fullName evidence="3">OBP47-like domain-containing protein</fullName>
    </recommendedName>
</protein>
<evidence type="ECO:0000313" key="4">
    <source>
        <dbReference type="EMBL" id="KAG5673463.1"/>
    </source>
</evidence>
<evidence type="ECO:0000256" key="2">
    <source>
        <dbReference type="SAM" id="SignalP"/>
    </source>
</evidence>
<dbReference type="EMBL" id="JADBJN010000003">
    <property type="protein sequence ID" value="KAG5673463.1"/>
    <property type="molecule type" value="Genomic_DNA"/>
</dbReference>
<comment type="caution">
    <text evidence="4">The sequence shown here is derived from an EMBL/GenBank/DDBJ whole genome shotgun (WGS) entry which is preliminary data.</text>
</comment>
<keyword evidence="2" id="KW-0732">Signal</keyword>
<evidence type="ECO:0000259" key="3">
    <source>
        <dbReference type="Pfam" id="PF22651"/>
    </source>
</evidence>
<sequence>MKQLVILLCLVSIVFAHKGGEKEGRGGGKGGWSKCNVTRPENIEANDCCPNKPTALRTLYREACDAQCQSTDNSGSNNSGRGGKGGRKFPDICCMTKCALQNVTINGAIDANLLITALTSQQNVTDIWKNSVTTIVNTCIGNAQADIQKMKDEVSASSSTDRSVFFKKMVLNCTNSDQIVIDYCIKTKLFYDCPTRVKSDSCDALYTYAQNCPLIFFHDRGHGKAGKGGKGKHEGKSGRGGKRREEE</sequence>
<evidence type="ECO:0000313" key="5">
    <source>
        <dbReference type="Proteomes" id="UP001107558"/>
    </source>
</evidence>
<gene>
    <name evidence="4" type="ORF">PVAND_003508</name>
</gene>
<keyword evidence="5" id="KW-1185">Reference proteome</keyword>
<dbReference type="Proteomes" id="UP001107558">
    <property type="component" value="Chromosome 3"/>
</dbReference>
<dbReference type="Gene3D" id="1.10.238.270">
    <property type="match status" value="1"/>
</dbReference>
<accession>A0A9J6BU96</accession>
<feature type="domain" description="OBP47-like" evidence="3">
    <location>
        <begin position="89"/>
        <end position="208"/>
    </location>
</feature>
<reference evidence="4" key="1">
    <citation type="submission" date="2021-03" db="EMBL/GenBank/DDBJ databases">
        <title>Chromosome level genome of the anhydrobiotic midge Polypedilum vanderplanki.</title>
        <authorList>
            <person name="Yoshida Y."/>
            <person name="Kikawada T."/>
            <person name="Gusev O."/>
        </authorList>
    </citation>
    <scope>NUCLEOTIDE SEQUENCE</scope>
    <source>
        <strain evidence="4">NIAS01</strain>
        <tissue evidence="4">Whole body or cell culture</tissue>
    </source>
</reference>
<feature type="signal peptide" evidence="2">
    <location>
        <begin position="1"/>
        <end position="16"/>
    </location>
</feature>
<feature type="compositionally biased region" description="Basic and acidic residues" evidence="1">
    <location>
        <begin position="231"/>
        <end position="247"/>
    </location>
</feature>
<evidence type="ECO:0000256" key="1">
    <source>
        <dbReference type="SAM" id="MobiDB-lite"/>
    </source>
</evidence>